<dbReference type="Gene3D" id="2.30.30.790">
    <property type="match status" value="1"/>
</dbReference>
<comment type="similarity">
    <text evidence="1 5 6">Belongs to the bacterial ribosomal protein bL19 family.</text>
</comment>
<keyword evidence="8" id="KW-1185">Reference proteome</keyword>
<dbReference type="RefSeq" id="WP_062178141.1">
    <property type="nucleotide sequence ID" value="NZ_BBXL01000004.1"/>
</dbReference>
<keyword evidence="2 5" id="KW-0689">Ribosomal protein</keyword>
<dbReference type="InterPro" id="IPR008991">
    <property type="entry name" value="Translation_prot_SH3-like_sf"/>
</dbReference>
<protein>
    <recommendedName>
        <fullName evidence="4 5">Large ribosomal subunit protein bL19</fullName>
    </recommendedName>
</protein>
<comment type="function">
    <text evidence="5 6">This protein is located at the 30S-50S ribosomal subunit interface and may play a role in the structure and function of the aminoacyl-tRNA binding site.</text>
</comment>
<dbReference type="PANTHER" id="PTHR15680">
    <property type="entry name" value="RIBOSOMAL PROTEIN L19"/>
    <property type="match status" value="1"/>
</dbReference>
<evidence type="ECO:0000256" key="1">
    <source>
        <dbReference type="ARBA" id="ARBA00005781"/>
    </source>
</evidence>
<dbReference type="PANTHER" id="PTHR15680:SF9">
    <property type="entry name" value="LARGE RIBOSOMAL SUBUNIT PROTEIN BL19M"/>
    <property type="match status" value="1"/>
</dbReference>
<dbReference type="AlphaFoldDB" id="A0A1M5D5L9"/>
<reference evidence="8" key="1">
    <citation type="submission" date="2016-11" db="EMBL/GenBank/DDBJ databases">
        <authorList>
            <person name="Varghese N."/>
            <person name="Submissions S."/>
        </authorList>
    </citation>
    <scope>NUCLEOTIDE SEQUENCE [LARGE SCALE GENOMIC DNA]</scope>
    <source>
        <strain evidence="8">DSM 27370</strain>
    </source>
</reference>
<dbReference type="PROSITE" id="PS01015">
    <property type="entry name" value="RIBOSOMAL_L19"/>
    <property type="match status" value="1"/>
</dbReference>
<dbReference type="FunFam" id="2.30.30.790:FF:000001">
    <property type="entry name" value="50S ribosomal protein L19"/>
    <property type="match status" value="1"/>
</dbReference>
<dbReference type="HAMAP" id="MF_00402">
    <property type="entry name" value="Ribosomal_bL19"/>
    <property type="match status" value="1"/>
</dbReference>
<evidence type="ECO:0000256" key="5">
    <source>
        <dbReference type="HAMAP-Rule" id="MF_00402"/>
    </source>
</evidence>
<dbReference type="SUPFAM" id="SSF50104">
    <property type="entry name" value="Translation proteins SH3-like domain"/>
    <property type="match status" value="1"/>
</dbReference>
<dbReference type="OrthoDB" id="9803541at2"/>
<dbReference type="GO" id="GO:0003735">
    <property type="term" value="F:structural constituent of ribosome"/>
    <property type="evidence" value="ECO:0007669"/>
    <property type="project" value="InterPro"/>
</dbReference>
<dbReference type="GO" id="GO:0022625">
    <property type="term" value="C:cytosolic large ribosomal subunit"/>
    <property type="evidence" value="ECO:0007669"/>
    <property type="project" value="TreeGrafter"/>
</dbReference>
<dbReference type="Proteomes" id="UP000184480">
    <property type="component" value="Unassembled WGS sequence"/>
</dbReference>
<dbReference type="PRINTS" id="PR00061">
    <property type="entry name" value="RIBOSOMALL19"/>
</dbReference>
<dbReference type="GO" id="GO:0006412">
    <property type="term" value="P:translation"/>
    <property type="evidence" value="ECO:0007669"/>
    <property type="project" value="UniProtKB-UniRule"/>
</dbReference>
<evidence type="ECO:0000256" key="2">
    <source>
        <dbReference type="ARBA" id="ARBA00022980"/>
    </source>
</evidence>
<sequence length="121" mass="13635">MDLIKIAEQAFATGKEGGHPKFKSGDTVTVAYRIKEGNKERVQSYRGVVIKIAGHGDKKRFTVRKMSDNIGVERIFPLESPFIDSITVNKVGKVRRAKLYYLRALTGKKARIKEKRVVTAK</sequence>
<evidence type="ECO:0000256" key="3">
    <source>
        <dbReference type="ARBA" id="ARBA00023274"/>
    </source>
</evidence>
<dbReference type="InterPro" id="IPR038657">
    <property type="entry name" value="Ribosomal_bL19_sf"/>
</dbReference>
<evidence type="ECO:0000313" key="8">
    <source>
        <dbReference type="Proteomes" id="UP000184480"/>
    </source>
</evidence>
<dbReference type="EMBL" id="FQUC01000008">
    <property type="protein sequence ID" value="SHF62284.1"/>
    <property type="molecule type" value="Genomic_DNA"/>
</dbReference>
<dbReference type="STRING" id="1346286.SAMN05444362_10884"/>
<organism evidence="7 8">
    <name type="scientific">Dysgonomonas macrotermitis</name>
    <dbReference type="NCBI Taxonomy" id="1346286"/>
    <lineage>
        <taxon>Bacteria</taxon>
        <taxon>Pseudomonadati</taxon>
        <taxon>Bacteroidota</taxon>
        <taxon>Bacteroidia</taxon>
        <taxon>Bacteroidales</taxon>
        <taxon>Dysgonomonadaceae</taxon>
        <taxon>Dysgonomonas</taxon>
    </lineage>
</organism>
<dbReference type="PIRSF" id="PIRSF002191">
    <property type="entry name" value="Ribosomal_L19"/>
    <property type="match status" value="1"/>
</dbReference>
<dbReference type="InterPro" id="IPR018257">
    <property type="entry name" value="Ribosomal_bL19_CS"/>
</dbReference>
<dbReference type="Pfam" id="PF01245">
    <property type="entry name" value="Ribosomal_L19"/>
    <property type="match status" value="1"/>
</dbReference>
<proteinExistence type="inferred from homology"/>
<evidence type="ECO:0000256" key="4">
    <source>
        <dbReference type="ARBA" id="ARBA00035171"/>
    </source>
</evidence>
<evidence type="ECO:0000256" key="6">
    <source>
        <dbReference type="RuleBase" id="RU000559"/>
    </source>
</evidence>
<evidence type="ECO:0000313" key="7">
    <source>
        <dbReference type="EMBL" id="SHF62284.1"/>
    </source>
</evidence>
<keyword evidence="3 5" id="KW-0687">Ribonucleoprotein</keyword>
<gene>
    <name evidence="5" type="primary">rplS</name>
    <name evidence="7" type="ORF">SAMN05444362_10884</name>
</gene>
<dbReference type="InterPro" id="IPR001857">
    <property type="entry name" value="Ribosomal_bL19"/>
</dbReference>
<dbReference type="NCBIfam" id="TIGR01024">
    <property type="entry name" value="rplS_bact"/>
    <property type="match status" value="1"/>
</dbReference>
<accession>A0A1M5D5L9</accession>
<name>A0A1M5D5L9_9BACT</name>